<feature type="domain" description="Amidohydrolase 3" evidence="1">
    <location>
        <begin position="55"/>
        <end position="530"/>
    </location>
</feature>
<dbReference type="PANTHER" id="PTHR22642:SF2">
    <property type="entry name" value="PROTEIN LONG AFTER FAR-RED 3"/>
    <property type="match status" value="1"/>
</dbReference>
<dbReference type="EMBL" id="JXLP01000001">
    <property type="protein sequence ID" value="KIL80240.1"/>
    <property type="molecule type" value="Genomic_DNA"/>
</dbReference>
<dbReference type="InterPro" id="IPR011059">
    <property type="entry name" value="Metal-dep_hydrolase_composite"/>
</dbReference>
<evidence type="ECO:0000259" key="1">
    <source>
        <dbReference type="Pfam" id="PF07969"/>
    </source>
</evidence>
<dbReference type="CDD" id="cd01300">
    <property type="entry name" value="YtcJ_like"/>
    <property type="match status" value="1"/>
</dbReference>
<evidence type="ECO:0000313" key="2">
    <source>
        <dbReference type="EMBL" id="KIL80240.1"/>
    </source>
</evidence>
<accession>A0ABR5AZT2</accession>
<dbReference type="Gene3D" id="3.10.310.70">
    <property type="match status" value="1"/>
</dbReference>
<proteinExistence type="predicted"/>
<keyword evidence="3" id="KW-1185">Reference proteome</keyword>
<gene>
    <name evidence="2" type="ORF">SD77_0088</name>
</gene>
<dbReference type="Gene3D" id="2.30.40.10">
    <property type="entry name" value="Urease, subunit C, domain 1"/>
    <property type="match status" value="1"/>
</dbReference>
<dbReference type="Proteomes" id="UP000031982">
    <property type="component" value="Unassembled WGS sequence"/>
</dbReference>
<dbReference type="InterPro" id="IPR032466">
    <property type="entry name" value="Metal_Hydrolase"/>
</dbReference>
<organism evidence="2 3">
    <name type="scientific">Bacillus badius</name>
    <dbReference type="NCBI Taxonomy" id="1455"/>
    <lineage>
        <taxon>Bacteria</taxon>
        <taxon>Bacillati</taxon>
        <taxon>Bacillota</taxon>
        <taxon>Bacilli</taxon>
        <taxon>Bacillales</taxon>
        <taxon>Bacillaceae</taxon>
        <taxon>Pseudobacillus</taxon>
    </lineage>
</organism>
<dbReference type="SUPFAM" id="SSF51556">
    <property type="entry name" value="Metallo-dependent hydrolases"/>
    <property type="match status" value="1"/>
</dbReference>
<dbReference type="InterPro" id="IPR033932">
    <property type="entry name" value="YtcJ-like"/>
</dbReference>
<comment type="caution">
    <text evidence="2">The sequence shown here is derived from an EMBL/GenBank/DDBJ whole genome shotgun (WGS) entry which is preliminary data.</text>
</comment>
<name>A0ABR5AZT2_BACBA</name>
<dbReference type="InterPro" id="IPR013108">
    <property type="entry name" value="Amidohydro_3"/>
</dbReference>
<evidence type="ECO:0000313" key="3">
    <source>
        <dbReference type="Proteomes" id="UP000031982"/>
    </source>
</evidence>
<sequence>MMTHLYADTVFHNGFIASMDSKQNTYEAMAIKDGKILSLHTDLLIKEYIGPDTNVIDLEGKTVLPGFIDAHQHMFNTGFNLLNVNCDCSSAAELIYAIKERANEIGPDDWIIGWGYNESNFTHDEPINKHSLAGISNPVFISRYCLHTAVVNERALQLANISKDSQVEGGIIEKDESGELTGVLKERAMDLVKNALPSYDEESLKKMLLRANEEYIRYGITSVHETGLGFFSGSMNEFKVLQQLQEDKKLNVRIYAMILTDFFDYLNGMKLQGNFGNEYLKIGSVKLFCDGTLGGQTAALSSPYLNSDSNQGLYMYSDDELERRIIDAHEAGYQIAVHAMGDAAIEKILLLFEKALKKHPRKDHRHRIEHAAVTREDLIQKMSDLSVIPIPQYGLIYEMGDIYMKVLDEPAYNYVFASKIFYDKGLQPAGSSDSPVIHFSPLHGIYSAMSRKTKSDTTYLPEQRLSLLEAIETYTVFAARAAFDEKIKGTLEIGKLADMVVLPANFLQFSADQVRDTKVDMTIIGGDVVFQHERSYHNG</sequence>
<dbReference type="PANTHER" id="PTHR22642">
    <property type="entry name" value="IMIDAZOLONEPROPIONASE"/>
    <property type="match status" value="1"/>
</dbReference>
<dbReference type="Pfam" id="PF07969">
    <property type="entry name" value="Amidohydro_3"/>
    <property type="match status" value="1"/>
</dbReference>
<dbReference type="Gene3D" id="3.20.20.140">
    <property type="entry name" value="Metal-dependent hydrolases"/>
    <property type="match status" value="1"/>
</dbReference>
<dbReference type="SUPFAM" id="SSF51338">
    <property type="entry name" value="Composite domain of metallo-dependent hydrolases"/>
    <property type="match status" value="1"/>
</dbReference>
<dbReference type="RefSeq" id="WP_052477213.1">
    <property type="nucleotide sequence ID" value="NZ_JARTHD010000022.1"/>
</dbReference>
<reference evidence="2 3" key="1">
    <citation type="submission" date="2015-01" db="EMBL/GenBank/DDBJ databases">
        <title>Genome Assembly of Bacillus badius MTCC 1458.</title>
        <authorList>
            <person name="Verma A."/>
            <person name="Khatri I."/>
            <person name="Mual P."/>
            <person name="Subramanian S."/>
            <person name="Krishnamurthi S."/>
        </authorList>
    </citation>
    <scope>NUCLEOTIDE SEQUENCE [LARGE SCALE GENOMIC DNA]</scope>
    <source>
        <strain evidence="2 3">MTCC 1458</strain>
    </source>
</reference>
<protein>
    <submittedName>
        <fullName evidence="2">Exoenzymes regulatory protein AepA</fullName>
    </submittedName>
</protein>